<comment type="caution">
    <text evidence="4">The sequence shown here is derived from an EMBL/GenBank/DDBJ whole genome shotgun (WGS) entry which is preliminary data.</text>
</comment>
<keyword evidence="5" id="KW-1185">Reference proteome</keyword>
<keyword evidence="2" id="KW-0040">ANK repeat</keyword>
<sequence length="209" mass="23029">MKWQPHGPRHNLANAHPRARREIEKPPADSTAINRQRKRTPDRTPRQTVSSQEPDATVFESCENATDLTHCHGEIVKKLLGAGAHVNAQGHEYGHTSLSWAAQIGNEAAVKLFLNTHEVHADKPDGNGRTPLFWATEKGHLVMVKMLVGRRDVNIALEDTYGLTALQLAVLNHHEDVENLLLASNAPIVSDFYGLQTLFGEVTALSDSS</sequence>
<dbReference type="SUPFAM" id="SSF48403">
    <property type="entry name" value="Ankyrin repeat"/>
    <property type="match status" value="1"/>
</dbReference>
<evidence type="ECO:0000256" key="2">
    <source>
        <dbReference type="ARBA" id="ARBA00023043"/>
    </source>
</evidence>
<dbReference type="EMBL" id="JAZAVK010000104">
    <property type="protein sequence ID" value="KAK7422902.1"/>
    <property type="molecule type" value="Genomic_DNA"/>
</dbReference>
<dbReference type="PANTHER" id="PTHR24198">
    <property type="entry name" value="ANKYRIN REPEAT AND PROTEIN KINASE DOMAIN-CONTAINING PROTEIN"/>
    <property type="match status" value="1"/>
</dbReference>
<protein>
    <submittedName>
        <fullName evidence="4">Uncharacterized protein</fullName>
    </submittedName>
</protein>
<name>A0ABR1HPH7_9HYPO</name>
<evidence type="ECO:0000256" key="1">
    <source>
        <dbReference type="ARBA" id="ARBA00022737"/>
    </source>
</evidence>
<feature type="region of interest" description="Disordered" evidence="3">
    <location>
        <begin position="1"/>
        <end position="55"/>
    </location>
</feature>
<evidence type="ECO:0000313" key="4">
    <source>
        <dbReference type="EMBL" id="KAK7422902.1"/>
    </source>
</evidence>
<dbReference type="Gene3D" id="1.25.40.20">
    <property type="entry name" value="Ankyrin repeat-containing domain"/>
    <property type="match status" value="1"/>
</dbReference>
<dbReference type="Pfam" id="PF12796">
    <property type="entry name" value="Ank_2"/>
    <property type="match status" value="1"/>
</dbReference>
<evidence type="ECO:0000256" key="3">
    <source>
        <dbReference type="SAM" id="MobiDB-lite"/>
    </source>
</evidence>
<gene>
    <name evidence="4" type="ORF">QQZ08_009351</name>
</gene>
<dbReference type="PANTHER" id="PTHR24198:SF165">
    <property type="entry name" value="ANKYRIN REPEAT-CONTAINING PROTEIN-RELATED"/>
    <property type="match status" value="1"/>
</dbReference>
<evidence type="ECO:0000313" key="5">
    <source>
        <dbReference type="Proteomes" id="UP001498421"/>
    </source>
</evidence>
<dbReference type="InterPro" id="IPR036770">
    <property type="entry name" value="Ankyrin_rpt-contain_sf"/>
</dbReference>
<organism evidence="4 5">
    <name type="scientific">Neonectria magnoliae</name>
    <dbReference type="NCBI Taxonomy" id="2732573"/>
    <lineage>
        <taxon>Eukaryota</taxon>
        <taxon>Fungi</taxon>
        <taxon>Dikarya</taxon>
        <taxon>Ascomycota</taxon>
        <taxon>Pezizomycotina</taxon>
        <taxon>Sordariomycetes</taxon>
        <taxon>Hypocreomycetidae</taxon>
        <taxon>Hypocreales</taxon>
        <taxon>Nectriaceae</taxon>
        <taxon>Neonectria</taxon>
    </lineage>
</organism>
<keyword evidence="1" id="KW-0677">Repeat</keyword>
<reference evidence="4 5" key="1">
    <citation type="journal article" date="2025" name="Microbiol. Resour. Announc.">
        <title>Draft genome sequences for Neonectria magnoliae and Neonectria punicea, canker pathogens of Liriodendron tulipifera and Acer saccharum in West Virginia.</title>
        <authorList>
            <person name="Petronek H.M."/>
            <person name="Kasson M.T."/>
            <person name="Metheny A.M."/>
            <person name="Stauder C.M."/>
            <person name="Lovett B."/>
            <person name="Lynch S.C."/>
            <person name="Garnas J.R."/>
            <person name="Kasson L.R."/>
            <person name="Stajich J.E."/>
        </authorList>
    </citation>
    <scope>NUCLEOTIDE SEQUENCE [LARGE SCALE GENOMIC DNA]</scope>
    <source>
        <strain evidence="4 5">NRRL 64651</strain>
    </source>
</reference>
<proteinExistence type="predicted"/>
<dbReference type="SMART" id="SM00248">
    <property type="entry name" value="ANK"/>
    <property type="match status" value="3"/>
</dbReference>
<dbReference type="Proteomes" id="UP001498421">
    <property type="component" value="Unassembled WGS sequence"/>
</dbReference>
<accession>A0ABR1HPH7</accession>
<dbReference type="InterPro" id="IPR002110">
    <property type="entry name" value="Ankyrin_rpt"/>
</dbReference>